<feature type="domain" description="YprB ribonuclease H-like" evidence="6">
    <location>
        <begin position="321"/>
        <end position="497"/>
    </location>
</feature>
<gene>
    <name evidence="7" type="ORF">BL240_24670</name>
</gene>
<reference evidence="7 8" key="1">
    <citation type="submission" date="2016-12" db="EMBL/GenBank/DDBJ databases">
        <title>Draft Genome Sequence of Mercury Resistant Pseudomonas DRA525.</title>
        <authorList>
            <person name="Drace K.M."/>
        </authorList>
    </citation>
    <scope>NUCLEOTIDE SEQUENCE [LARGE SCALE GENOMIC DNA]</scope>
    <source>
        <strain evidence="7 8">DRA525</strain>
    </source>
</reference>
<dbReference type="InterPro" id="IPR011604">
    <property type="entry name" value="PDDEXK-like_dom_sf"/>
</dbReference>
<sequence length="1136" mass="126125">MQTRNGIQLYSASDICGFLECQHLTALDLQYLVAPMEKAPASDQNRLIQDKGLAHEAAFLERLKSGYAHVVDIAEGNPSFARRVELTIEAMQAGADIIFQASLQEGAFIGHADFLRKVPCKSALGDHSYEVIDTKLAKTAKAKFLVQVALYSRMLMAIQGVQPQFMYIVLGDAARTEQAFRVADYADYLEHVLQRFTAFVNSDGQRVTYPEPCGHCGFCGWRDRCSEQRLQDDHLSAVAGISRSQIRKLQIGGVSTLQQLAVSTDGLRIPRLQGDSLNKLRHQARLQLQGRASDAPLFELLPVSGQRRGFGRMPPAVEGDLFFDMEGNPLEEGGLEYLFGVYIDEGGRQSFKPFWAHSRDEEKIAFEQFIDWVIVHLKRYPNAHVYHYASYEETAIKRLMSQHGTREAQVDWLLRNGKLVDLYKVVREAIRVSEPSYSIKNIEHFYMAKRDGDVTNAGASIVFYERWKETGESALLEQIERYNEDDVLSTYLLRNWLLSIKPLDAGISRVPEAKDEKAVAEQTEIEVRLDSYRARLLAGLSVDACALSEEEQVRLLTFQLLDFHRRADKPVWWQLFSRQDMSTEELLEDIESLAGLRRTATPPEPVKQSFLFEYSFEPQESKMRTGSQGVITESLASVQLASLDNEACLATFKATVNKAPPDAFDMIPGRPIPSTSLREALFRYADSVLAAESRFQAVTDFLHRRAPRVKGVEPGAPLLDPRLATTDAIKQVVRNLESSVLFIQGPPGAGKTYTGSLVIVDLLKAGKRIGVTSNSHYAINNLLAAVEARAQAEGVAFKGLKKSSEGEGTEFTGRCIRSIENKKEFLDTWGTGIDLTAGTAWLFADATFIEQLDYLFIDEAGQVSVANLVTMGMAARNIVLMGDQMQLSQPVQGVHPGRSGDSILDYLLDGTPTIASDRGVFLAQTWRMHPQVCSFISHAVYEGQLSSAPGTERQVLLLDGERPEVPASGLMFCPVEHDGNGQSSDEEAAYVKALYAYLLRQRYVDNSGDEHAVSLENILVVAPYNLQVQLLKQVLPAGARVGTVDKFQGQEAEIVIVSMATSNEDYLPRDIGFLYSKNRLNVAVSRAKSLACIIASPGLTAIRCQTPQDMSLVNGLCMATRYGQPQRLPATCAWQP</sequence>
<name>A0A1L5PWA2_PSEPU</name>
<dbReference type="InterPro" id="IPR019993">
    <property type="entry name" value="RecB_nuclease_TM0106_put"/>
</dbReference>
<proteinExistence type="predicted"/>
<dbReference type="Pfam" id="PF13604">
    <property type="entry name" value="AAA_30"/>
    <property type="match status" value="1"/>
</dbReference>
<evidence type="ECO:0000256" key="2">
    <source>
        <dbReference type="ARBA" id="ARBA00022801"/>
    </source>
</evidence>
<dbReference type="SUPFAM" id="SSF52540">
    <property type="entry name" value="P-loop containing nucleoside triphosphate hydrolases"/>
    <property type="match status" value="1"/>
</dbReference>
<dbReference type="Gene3D" id="3.90.320.10">
    <property type="match status" value="1"/>
</dbReference>
<feature type="domain" description="DNA2/NAM7 helicase-like C-terminal" evidence="5">
    <location>
        <begin position="918"/>
        <end position="1096"/>
    </location>
</feature>
<dbReference type="Pfam" id="PF13087">
    <property type="entry name" value="AAA_12"/>
    <property type="match status" value="1"/>
</dbReference>
<dbReference type="Pfam" id="PF13482">
    <property type="entry name" value="RNase_H_2"/>
    <property type="match status" value="1"/>
</dbReference>
<evidence type="ECO:0000256" key="1">
    <source>
        <dbReference type="ARBA" id="ARBA00022741"/>
    </source>
</evidence>
<keyword evidence="3" id="KW-0347">Helicase</keyword>
<evidence type="ECO:0000313" key="8">
    <source>
        <dbReference type="Proteomes" id="UP000185146"/>
    </source>
</evidence>
<dbReference type="InterPro" id="IPR047187">
    <property type="entry name" value="SF1_C_Upf1"/>
</dbReference>
<dbReference type="Gene3D" id="3.40.50.300">
    <property type="entry name" value="P-loop containing nucleotide triphosphate hydrolases"/>
    <property type="match status" value="2"/>
</dbReference>
<dbReference type="GO" id="GO:0043139">
    <property type="term" value="F:5'-3' DNA helicase activity"/>
    <property type="evidence" value="ECO:0007669"/>
    <property type="project" value="TreeGrafter"/>
</dbReference>
<protein>
    <submittedName>
        <fullName evidence="7">Nuclease</fullName>
    </submittedName>
</protein>
<dbReference type="CDD" id="cd18808">
    <property type="entry name" value="SF1_C_Upf1"/>
    <property type="match status" value="1"/>
</dbReference>
<evidence type="ECO:0000256" key="3">
    <source>
        <dbReference type="ARBA" id="ARBA00022806"/>
    </source>
</evidence>
<dbReference type="NCBIfam" id="TIGR03491">
    <property type="entry name" value="TM0106 family RecB-like putative nuclease"/>
    <property type="match status" value="1"/>
</dbReference>
<keyword evidence="2" id="KW-0378">Hydrolase</keyword>
<dbReference type="InterPro" id="IPR038720">
    <property type="entry name" value="YprB_RNase_H-like_dom"/>
</dbReference>
<dbReference type="InterPro" id="IPR041679">
    <property type="entry name" value="DNA2/NAM7-like_C"/>
</dbReference>
<evidence type="ECO:0000313" key="7">
    <source>
        <dbReference type="EMBL" id="APO84460.1"/>
    </source>
</evidence>
<keyword evidence="4" id="KW-0067">ATP-binding</keyword>
<dbReference type="RefSeq" id="WP_075046439.1">
    <property type="nucleotide sequence ID" value="NZ_CP018743.1"/>
</dbReference>
<dbReference type="GO" id="GO:0005524">
    <property type="term" value="F:ATP binding"/>
    <property type="evidence" value="ECO:0007669"/>
    <property type="project" value="UniProtKB-KW"/>
</dbReference>
<accession>A0A1L5PWA2</accession>
<keyword evidence="1" id="KW-0547">Nucleotide-binding</keyword>
<dbReference type="SUPFAM" id="SSF53098">
    <property type="entry name" value="Ribonuclease H-like"/>
    <property type="match status" value="1"/>
</dbReference>
<dbReference type="Proteomes" id="UP000185146">
    <property type="component" value="Chromosome"/>
</dbReference>
<dbReference type="InterPro" id="IPR012337">
    <property type="entry name" value="RNaseH-like_sf"/>
</dbReference>
<dbReference type="PANTHER" id="PTHR43788">
    <property type="entry name" value="DNA2/NAM7 HELICASE FAMILY MEMBER"/>
    <property type="match status" value="1"/>
</dbReference>
<evidence type="ECO:0000259" key="5">
    <source>
        <dbReference type="Pfam" id="PF13087"/>
    </source>
</evidence>
<dbReference type="InterPro" id="IPR050534">
    <property type="entry name" value="Coronavir_polyprotein_1ab"/>
</dbReference>
<evidence type="ECO:0000256" key="4">
    <source>
        <dbReference type="ARBA" id="ARBA00022840"/>
    </source>
</evidence>
<dbReference type="EMBL" id="CP018743">
    <property type="protein sequence ID" value="APO84460.1"/>
    <property type="molecule type" value="Genomic_DNA"/>
</dbReference>
<organism evidence="7 8">
    <name type="scientific">Pseudomonas putida</name>
    <name type="common">Arthrobacter siderocapsulatus</name>
    <dbReference type="NCBI Taxonomy" id="303"/>
    <lineage>
        <taxon>Bacteria</taxon>
        <taxon>Pseudomonadati</taxon>
        <taxon>Pseudomonadota</taxon>
        <taxon>Gammaproteobacteria</taxon>
        <taxon>Pseudomonadales</taxon>
        <taxon>Pseudomonadaceae</taxon>
        <taxon>Pseudomonas</taxon>
    </lineage>
</organism>
<evidence type="ECO:0000259" key="6">
    <source>
        <dbReference type="Pfam" id="PF13482"/>
    </source>
</evidence>
<dbReference type="CDD" id="cd17934">
    <property type="entry name" value="DEXXQc_Upf1-like"/>
    <property type="match status" value="1"/>
</dbReference>
<dbReference type="GO" id="GO:0016787">
    <property type="term" value="F:hydrolase activity"/>
    <property type="evidence" value="ECO:0007669"/>
    <property type="project" value="UniProtKB-KW"/>
</dbReference>
<dbReference type="PANTHER" id="PTHR43788:SF8">
    <property type="entry name" value="DNA-BINDING PROTEIN SMUBP-2"/>
    <property type="match status" value="1"/>
</dbReference>
<dbReference type="AlphaFoldDB" id="A0A1L5PWA2"/>
<dbReference type="InterPro" id="IPR027417">
    <property type="entry name" value="P-loop_NTPase"/>
</dbReference>